<keyword evidence="2" id="KW-1185">Reference proteome</keyword>
<sequence length="441" mass="51238">MLLPSLLLDEIFSFLDTDDIHTLLPVCHEFYHLALPRLLHVHTLKGNKEARYSDFIKKNGRFVKGLVIKEFMDFIEFQSSGLTLASIFPNLRSISLEKVCAAWGGGLTEFCNQCIKLKYLKHLGLDKWEEDKPFAGLSAVVSKLDSLYVNFYPHKILENQQQYKGLKRLMMPVEFYYFYGTLKDFTFPELWLINANIPMICSKPNPNSSRGWLEYTGVGAKGYFKMPFGRQSSGLKILTENPMVYPIFPYTFYLTGSYDAYVDISATPDFVEHCTLIYSTTKRERNDVLSPIRDIPSLDMICKFKMDSLWFKEQIFQATKLSLLVHNQNFPETFAWAVRCFPHLQHLYVANTFSEEMLPLVNNAFPNLTHFYSRAKQSDWFWTELVRTAPKLLYVHTNSIESDITAFESLKPFLRLKPYKNILEIPNNFYGKSGFNQCLKL</sequence>
<organism evidence="1 2">
    <name type="scientific">Entomophthora muscae</name>
    <dbReference type="NCBI Taxonomy" id="34485"/>
    <lineage>
        <taxon>Eukaryota</taxon>
        <taxon>Fungi</taxon>
        <taxon>Fungi incertae sedis</taxon>
        <taxon>Zoopagomycota</taxon>
        <taxon>Entomophthoromycotina</taxon>
        <taxon>Entomophthoromycetes</taxon>
        <taxon>Entomophthorales</taxon>
        <taxon>Entomophthoraceae</taxon>
        <taxon>Entomophthora</taxon>
    </lineage>
</organism>
<evidence type="ECO:0000313" key="1">
    <source>
        <dbReference type="EMBL" id="KAJ9089999.1"/>
    </source>
</evidence>
<accession>A0ACC2UTB7</accession>
<dbReference type="Proteomes" id="UP001165960">
    <property type="component" value="Unassembled WGS sequence"/>
</dbReference>
<evidence type="ECO:0000313" key="2">
    <source>
        <dbReference type="Proteomes" id="UP001165960"/>
    </source>
</evidence>
<name>A0ACC2UTB7_9FUNG</name>
<protein>
    <submittedName>
        <fullName evidence="1">Uncharacterized protein</fullName>
    </submittedName>
</protein>
<comment type="caution">
    <text evidence="1">The sequence shown here is derived from an EMBL/GenBank/DDBJ whole genome shotgun (WGS) entry which is preliminary data.</text>
</comment>
<dbReference type="EMBL" id="QTSX02000021">
    <property type="protein sequence ID" value="KAJ9089999.1"/>
    <property type="molecule type" value="Genomic_DNA"/>
</dbReference>
<proteinExistence type="predicted"/>
<reference evidence="1" key="1">
    <citation type="submission" date="2022-04" db="EMBL/GenBank/DDBJ databases">
        <title>Genome of the entomopathogenic fungus Entomophthora muscae.</title>
        <authorList>
            <person name="Elya C."/>
            <person name="Lovett B.R."/>
            <person name="Lee E."/>
            <person name="Macias A.M."/>
            <person name="Hajek A.E."/>
            <person name="De Bivort B.L."/>
            <person name="Kasson M.T."/>
            <person name="De Fine Licht H.H."/>
            <person name="Stajich J.E."/>
        </authorList>
    </citation>
    <scope>NUCLEOTIDE SEQUENCE</scope>
    <source>
        <strain evidence="1">Berkeley</strain>
    </source>
</reference>
<gene>
    <name evidence="1" type="ORF">DSO57_1007291</name>
</gene>